<dbReference type="AlphaFoldDB" id="A0A164JUR9"/>
<evidence type="ECO:0000313" key="1">
    <source>
        <dbReference type="EMBL" id="KZM70740.1"/>
    </source>
</evidence>
<proteinExistence type="predicted"/>
<keyword evidence="2" id="KW-1185">Reference proteome</keyword>
<evidence type="ECO:0000313" key="2">
    <source>
        <dbReference type="Proteomes" id="UP000076512"/>
    </source>
</evidence>
<gene>
    <name evidence="1" type="ORF">AWN90_39975</name>
</gene>
<dbReference type="RefSeq" id="WP_067594242.1">
    <property type="nucleotide sequence ID" value="NZ_JABMCZ010000003.1"/>
</dbReference>
<protein>
    <submittedName>
        <fullName evidence="1">Uncharacterized protein</fullName>
    </submittedName>
</protein>
<sequence>MNDTEPRGPIRPEDATGGWQLVADVGEYWLVRLHGVYNLEIRATAASSCALRVRRDDATVREASATDIGYLKDVAQQWIHEH</sequence>
<name>A0A164JUR9_9NOCA</name>
<dbReference type="STRING" id="455432.AWN90_39975"/>
<dbReference type="Proteomes" id="UP000076512">
    <property type="component" value="Unassembled WGS sequence"/>
</dbReference>
<reference evidence="1 2" key="1">
    <citation type="submission" date="2016-04" db="EMBL/GenBank/DDBJ databases">
        <authorList>
            <person name="Evans L.H."/>
            <person name="Alamgir A."/>
            <person name="Owens N."/>
            <person name="Weber N.D."/>
            <person name="Virtaneva K."/>
            <person name="Barbian K."/>
            <person name="Babar A."/>
            <person name="Rosenke K."/>
        </authorList>
    </citation>
    <scope>NUCLEOTIDE SEQUENCE [LARGE SCALE GENOMIC DNA]</scope>
    <source>
        <strain evidence="1 2">IFM 0406</strain>
    </source>
</reference>
<dbReference type="EMBL" id="LWGR01000013">
    <property type="protein sequence ID" value="KZM70740.1"/>
    <property type="molecule type" value="Genomic_DNA"/>
</dbReference>
<organism evidence="1 2">
    <name type="scientific">Nocardia terpenica</name>
    <dbReference type="NCBI Taxonomy" id="455432"/>
    <lineage>
        <taxon>Bacteria</taxon>
        <taxon>Bacillati</taxon>
        <taxon>Actinomycetota</taxon>
        <taxon>Actinomycetes</taxon>
        <taxon>Mycobacteriales</taxon>
        <taxon>Nocardiaceae</taxon>
        <taxon>Nocardia</taxon>
    </lineage>
</organism>
<comment type="caution">
    <text evidence="1">The sequence shown here is derived from an EMBL/GenBank/DDBJ whole genome shotgun (WGS) entry which is preliminary data.</text>
</comment>
<accession>A0A164JUR9</accession>